<gene>
    <name evidence="13" type="primary">yajC</name>
    <name evidence="13" type="ORF">IAC35_07330</name>
</gene>
<dbReference type="PRINTS" id="PR01853">
    <property type="entry name" value="YAJCTRNLCASE"/>
</dbReference>
<dbReference type="EMBL" id="DVLC01000133">
    <property type="protein sequence ID" value="HIT47649.1"/>
    <property type="molecule type" value="Genomic_DNA"/>
</dbReference>
<dbReference type="PANTHER" id="PTHR33909">
    <property type="entry name" value="SEC TRANSLOCON ACCESSORY COMPLEX SUBUNIT YAJC"/>
    <property type="match status" value="1"/>
</dbReference>
<evidence type="ECO:0000256" key="12">
    <source>
        <dbReference type="SAM" id="Phobius"/>
    </source>
</evidence>
<dbReference type="InterPro" id="IPR003849">
    <property type="entry name" value="Preprotein_translocase_YajC"/>
</dbReference>
<evidence type="ECO:0000256" key="3">
    <source>
        <dbReference type="ARBA" id="ARBA00014962"/>
    </source>
</evidence>
<keyword evidence="5" id="KW-1003">Cell membrane</keyword>
<name>A0A9D1KIV1_9BACT</name>
<dbReference type="AlphaFoldDB" id="A0A9D1KIV1"/>
<sequence>MITTVLQATGQNAGGAASMWIMLILLFLVMWLFMIRPQRKQQKALEEMRKALKKGDHVVTAGGIYGVICDVDERTVLIKVDGEVKLRVDKNSISLDASAQAPADKNGASADKGGAPADGDKAGKSDKK</sequence>
<feature type="region of interest" description="Disordered" evidence="11">
    <location>
        <begin position="97"/>
        <end position="128"/>
    </location>
</feature>
<evidence type="ECO:0000256" key="2">
    <source>
        <dbReference type="ARBA" id="ARBA00006742"/>
    </source>
</evidence>
<evidence type="ECO:0000256" key="1">
    <source>
        <dbReference type="ARBA" id="ARBA00004162"/>
    </source>
</evidence>
<evidence type="ECO:0000256" key="11">
    <source>
        <dbReference type="SAM" id="MobiDB-lite"/>
    </source>
</evidence>
<proteinExistence type="inferred from homology"/>
<keyword evidence="9" id="KW-0811">Translocation</keyword>
<evidence type="ECO:0000313" key="13">
    <source>
        <dbReference type="EMBL" id="HIT47649.1"/>
    </source>
</evidence>
<accession>A0A9D1KIV1</accession>
<evidence type="ECO:0000256" key="9">
    <source>
        <dbReference type="ARBA" id="ARBA00023010"/>
    </source>
</evidence>
<dbReference type="GO" id="GO:0005886">
    <property type="term" value="C:plasma membrane"/>
    <property type="evidence" value="ECO:0007669"/>
    <property type="project" value="UniProtKB-SubCell"/>
</dbReference>
<evidence type="ECO:0000256" key="4">
    <source>
        <dbReference type="ARBA" id="ARBA00022448"/>
    </source>
</evidence>
<protein>
    <recommendedName>
        <fullName evidence="3">Sec translocon accessory complex subunit YajC</fullName>
    </recommendedName>
</protein>
<dbReference type="SMART" id="SM01323">
    <property type="entry name" value="YajC"/>
    <property type="match status" value="1"/>
</dbReference>
<organism evidence="13 14">
    <name type="scientific">Candidatus Cryptobacteroides merdipullorum</name>
    <dbReference type="NCBI Taxonomy" id="2840771"/>
    <lineage>
        <taxon>Bacteria</taxon>
        <taxon>Pseudomonadati</taxon>
        <taxon>Bacteroidota</taxon>
        <taxon>Bacteroidia</taxon>
        <taxon>Bacteroidales</taxon>
        <taxon>Candidatus Cryptobacteroides</taxon>
    </lineage>
</organism>
<reference evidence="13" key="1">
    <citation type="submission" date="2020-10" db="EMBL/GenBank/DDBJ databases">
        <authorList>
            <person name="Gilroy R."/>
        </authorList>
    </citation>
    <scope>NUCLEOTIDE SEQUENCE</scope>
    <source>
        <strain evidence="13">ChiHecec2B26-709</strain>
    </source>
</reference>
<feature type="transmembrane region" description="Helical" evidence="12">
    <location>
        <begin position="17"/>
        <end position="35"/>
    </location>
</feature>
<evidence type="ECO:0000256" key="8">
    <source>
        <dbReference type="ARBA" id="ARBA00022989"/>
    </source>
</evidence>
<keyword evidence="10 12" id="KW-0472">Membrane</keyword>
<dbReference type="GO" id="GO:0015031">
    <property type="term" value="P:protein transport"/>
    <property type="evidence" value="ECO:0007669"/>
    <property type="project" value="UniProtKB-KW"/>
</dbReference>
<evidence type="ECO:0000256" key="6">
    <source>
        <dbReference type="ARBA" id="ARBA00022692"/>
    </source>
</evidence>
<comment type="subcellular location">
    <subcellularLocation>
        <location evidence="1">Cell membrane</location>
        <topology evidence="1">Single-pass membrane protein</topology>
    </subcellularLocation>
</comment>
<keyword evidence="7" id="KW-0653">Protein transport</keyword>
<dbReference type="Proteomes" id="UP000886881">
    <property type="component" value="Unassembled WGS sequence"/>
</dbReference>
<evidence type="ECO:0000313" key="14">
    <source>
        <dbReference type="Proteomes" id="UP000886881"/>
    </source>
</evidence>
<dbReference type="NCBIfam" id="TIGR00739">
    <property type="entry name" value="yajC"/>
    <property type="match status" value="1"/>
</dbReference>
<keyword evidence="4" id="KW-0813">Transport</keyword>
<feature type="compositionally biased region" description="Basic and acidic residues" evidence="11">
    <location>
        <begin position="118"/>
        <end position="128"/>
    </location>
</feature>
<evidence type="ECO:0000256" key="5">
    <source>
        <dbReference type="ARBA" id="ARBA00022475"/>
    </source>
</evidence>
<keyword evidence="8 12" id="KW-1133">Transmembrane helix</keyword>
<evidence type="ECO:0000256" key="7">
    <source>
        <dbReference type="ARBA" id="ARBA00022927"/>
    </source>
</evidence>
<keyword evidence="6 12" id="KW-0812">Transmembrane</keyword>
<dbReference type="Pfam" id="PF02699">
    <property type="entry name" value="YajC"/>
    <property type="match status" value="1"/>
</dbReference>
<comment type="caution">
    <text evidence="13">The sequence shown here is derived from an EMBL/GenBank/DDBJ whole genome shotgun (WGS) entry which is preliminary data.</text>
</comment>
<dbReference type="PANTHER" id="PTHR33909:SF1">
    <property type="entry name" value="SEC TRANSLOCON ACCESSORY COMPLEX SUBUNIT YAJC"/>
    <property type="match status" value="1"/>
</dbReference>
<reference evidence="13" key="2">
    <citation type="journal article" date="2021" name="PeerJ">
        <title>Extensive microbial diversity within the chicken gut microbiome revealed by metagenomics and culture.</title>
        <authorList>
            <person name="Gilroy R."/>
            <person name="Ravi A."/>
            <person name="Getino M."/>
            <person name="Pursley I."/>
            <person name="Horton D.L."/>
            <person name="Alikhan N.F."/>
            <person name="Baker D."/>
            <person name="Gharbi K."/>
            <person name="Hall N."/>
            <person name="Watson M."/>
            <person name="Adriaenssens E.M."/>
            <person name="Foster-Nyarko E."/>
            <person name="Jarju S."/>
            <person name="Secka A."/>
            <person name="Antonio M."/>
            <person name="Oren A."/>
            <person name="Chaudhuri R.R."/>
            <person name="La Ragione R."/>
            <person name="Hildebrand F."/>
            <person name="Pallen M.J."/>
        </authorList>
    </citation>
    <scope>NUCLEOTIDE SEQUENCE</scope>
    <source>
        <strain evidence="13">ChiHecec2B26-709</strain>
    </source>
</reference>
<evidence type="ECO:0000256" key="10">
    <source>
        <dbReference type="ARBA" id="ARBA00023136"/>
    </source>
</evidence>
<comment type="similarity">
    <text evidence="2">Belongs to the YajC family.</text>
</comment>
<feature type="compositionally biased region" description="Low complexity" evidence="11">
    <location>
        <begin position="107"/>
        <end position="117"/>
    </location>
</feature>